<evidence type="ECO:0000256" key="1">
    <source>
        <dbReference type="ARBA" id="ARBA00004141"/>
    </source>
</evidence>
<evidence type="ECO:0000256" key="4">
    <source>
        <dbReference type="ARBA" id="ARBA00023136"/>
    </source>
</evidence>
<keyword evidence="4 5" id="KW-0472">Membrane</keyword>
<comment type="caution">
    <text evidence="6">The sequence shown here is derived from an EMBL/GenBank/DDBJ whole genome shotgun (WGS) entry which is preliminary data.</text>
</comment>
<evidence type="ECO:0008006" key="8">
    <source>
        <dbReference type="Google" id="ProtNLM"/>
    </source>
</evidence>
<protein>
    <recommendedName>
        <fullName evidence="8">DoxX-like protein</fullName>
    </recommendedName>
</protein>
<keyword evidence="2 5" id="KW-0812">Transmembrane</keyword>
<dbReference type="InterPro" id="IPR032808">
    <property type="entry name" value="DoxX"/>
</dbReference>
<feature type="transmembrane region" description="Helical" evidence="5">
    <location>
        <begin position="141"/>
        <end position="158"/>
    </location>
</feature>
<name>A0ABN1RL19_9ACTN</name>
<dbReference type="PANTHER" id="PTHR36974:SF1">
    <property type="entry name" value="DOXX FAMILY MEMBRANE PROTEIN"/>
    <property type="match status" value="1"/>
</dbReference>
<evidence type="ECO:0000313" key="6">
    <source>
        <dbReference type="EMBL" id="GAA0959283.1"/>
    </source>
</evidence>
<comment type="subcellular location">
    <subcellularLocation>
        <location evidence="1">Membrane</location>
        <topology evidence="1">Multi-pass membrane protein</topology>
    </subcellularLocation>
</comment>
<keyword evidence="3 5" id="KW-1133">Transmembrane helix</keyword>
<reference evidence="6 7" key="1">
    <citation type="journal article" date="2019" name="Int. J. Syst. Evol. Microbiol.">
        <title>The Global Catalogue of Microorganisms (GCM) 10K type strain sequencing project: providing services to taxonomists for standard genome sequencing and annotation.</title>
        <authorList>
            <consortium name="The Broad Institute Genomics Platform"/>
            <consortium name="The Broad Institute Genome Sequencing Center for Infectious Disease"/>
            <person name="Wu L."/>
            <person name="Ma J."/>
        </authorList>
    </citation>
    <scope>NUCLEOTIDE SEQUENCE [LARGE SCALE GENOMIC DNA]</scope>
    <source>
        <strain evidence="6 7">JCM 10696</strain>
    </source>
</reference>
<organism evidence="6 7">
    <name type="scientific">Actinocorallia libanotica</name>
    <dbReference type="NCBI Taxonomy" id="46162"/>
    <lineage>
        <taxon>Bacteria</taxon>
        <taxon>Bacillati</taxon>
        <taxon>Actinomycetota</taxon>
        <taxon>Actinomycetes</taxon>
        <taxon>Streptosporangiales</taxon>
        <taxon>Thermomonosporaceae</taxon>
        <taxon>Actinocorallia</taxon>
    </lineage>
</organism>
<gene>
    <name evidence="6" type="ORF">GCM10009550_48890</name>
</gene>
<dbReference type="Proteomes" id="UP001500665">
    <property type="component" value="Unassembled WGS sequence"/>
</dbReference>
<dbReference type="EMBL" id="BAAAHH010000022">
    <property type="protein sequence ID" value="GAA0959283.1"/>
    <property type="molecule type" value="Genomic_DNA"/>
</dbReference>
<dbReference type="PANTHER" id="PTHR36974">
    <property type="entry name" value="MEMBRANE PROTEIN-RELATED"/>
    <property type="match status" value="1"/>
</dbReference>
<dbReference type="RefSeq" id="WP_344243268.1">
    <property type="nucleotide sequence ID" value="NZ_BAAAHH010000022.1"/>
</dbReference>
<evidence type="ECO:0000256" key="3">
    <source>
        <dbReference type="ARBA" id="ARBA00022989"/>
    </source>
</evidence>
<accession>A0ABN1RL19</accession>
<keyword evidence="7" id="KW-1185">Reference proteome</keyword>
<dbReference type="Pfam" id="PF13564">
    <property type="entry name" value="DoxX_2"/>
    <property type="match status" value="1"/>
</dbReference>
<evidence type="ECO:0000313" key="7">
    <source>
        <dbReference type="Proteomes" id="UP001500665"/>
    </source>
</evidence>
<feature type="transmembrane region" description="Helical" evidence="5">
    <location>
        <begin position="76"/>
        <end position="95"/>
    </location>
</feature>
<evidence type="ECO:0000256" key="5">
    <source>
        <dbReference type="SAM" id="Phobius"/>
    </source>
</evidence>
<evidence type="ECO:0000256" key="2">
    <source>
        <dbReference type="ARBA" id="ARBA00022692"/>
    </source>
</evidence>
<feature type="transmembrane region" description="Helical" evidence="5">
    <location>
        <begin position="102"/>
        <end position="121"/>
    </location>
</feature>
<sequence>MFTTLLLLAVPALGFRLLGALGVGRFADPRACAAHGLAVMLFFTGLAHFLPESVTAMPGHDDMVAMVPPYVPFPRFVVYATGVLELLGALGLVLARTRPAAGVCLAILFVLMFPANVHAAAEGIPLNGDPATPLWFRVPEQVLFIAVALWASGIVHRTRSASPAPVS</sequence>
<proteinExistence type="predicted"/>